<name>A0AAE0YGX6_9GAST</name>
<organism evidence="2 3">
    <name type="scientific">Elysia crispata</name>
    <name type="common">lettuce slug</name>
    <dbReference type="NCBI Taxonomy" id="231223"/>
    <lineage>
        <taxon>Eukaryota</taxon>
        <taxon>Metazoa</taxon>
        <taxon>Spiralia</taxon>
        <taxon>Lophotrochozoa</taxon>
        <taxon>Mollusca</taxon>
        <taxon>Gastropoda</taxon>
        <taxon>Heterobranchia</taxon>
        <taxon>Euthyneura</taxon>
        <taxon>Panpulmonata</taxon>
        <taxon>Sacoglossa</taxon>
        <taxon>Placobranchoidea</taxon>
        <taxon>Plakobranchidae</taxon>
        <taxon>Elysia</taxon>
    </lineage>
</organism>
<sequence length="78" mass="9207">MSQTDIRRPRERRQRRQEGRRISETTWQIRGNRVMRTTGRTFSRGGTSKKKKEKRLKKGGKTKQFPKDPKATTATRCS</sequence>
<dbReference type="EMBL" id="JAWDGP010006241">
    <property type="protein sequence ID" value="KAK3744911.1"/>
    <property type="molecule type" value="Genomic_DNA"/>
</dbReference>
<gene>
    <name evidence="2" type="ORF">RRG08_058091</name>
</gene>
<keyword evidence="3" id="KW-1185">Reference proteome</keyword>
<protein>
    <submittedName>
        <fullName evidence="2">Uncharacterized protein</fullName>
    </submittedName>
</protein>
<feature type="compositionally biased region" description="Basic residues" evidence="1">
    <location>
        <begin position="47"/>
        <end position="61"/>
    </location>
</feature>
<feature type="region of interest" description="Disordered" evidence="1">
    <location>
        <begin position="1"/>
        <end position="78"/>
    </location>
</feature>
<comment type="caution">
    <text evidence="2">The sequence shown here is derived from an EMBL/GenBank/DDBJ whole genome shotgun (WGS) entry which is preliminary data.</text>
</comment>
<feature type="compositionally biased region" description="Low complexity" evidence="1">
    <location>
        <begin position="36"/>
        <end position="46"/>
    </location>
</feature>
<dbReference type="AlphaFoldDB" id="A0AAE0YGX6"/>
<reference evidence="2" key="1">
    <citation type="journal article" date="2023" name="G3 (Bethesda)">
        <title>A reference genome for the long-term kleptoplast-retaining sea slug Elysia crispata morphotype clarki.</title>
        <authorList>
            <person name="Eastman K.E."/>
            <person name="Pendleton A.L."/>
            <person name="Shaikh M.A."/>
            <person name="Suttiyut T."/>
            <person name="Ogas R."/>
            <person name="Tomko P."/>
            <person name="Gavelis G."/>
            <person name="Widhalm J.R."/>
            <person name="Wisecaver J.H."/>
        </authorList>
    </citation>
    <scope>NUCLEOTIDE SEQUENCE</scope>
    <source>
        <strain evidence="2">ECLA1</strain>
    </source>
</reference>
<evidence type="ECO:0000313" key="3">
    <source>
        <dbReference type="Proteomes" id="UP001283361"/>
    </source>
</evidence>
<proteinExistence type="predicted"/>
<evidence type="ECO:0000313" key="2">
    <source>
        <dbReference type="EMBL" id="KAK3744911.1"/>
    </source>
</evidence>
<accession>A0AAE0YGX6</accession>
<evidence type="ECO:0000256" key="1">
    <source>
        <dbReference type="SAM" id="MobiDB-lite"/>
    </source>
</evidence>
<dbReference type="Proteomes" id="UP001283361">
    <property type="component" value="Unassembled WGS sequence"/>
</dbReference>